<dbReference type="GeneID" id="36341494"/>
<dbReference type="RefSeq" id="XP_024350491.1">
    <property type="nucleotide sequence ID" value="XM_024495028.1"/>
</dbReference>
<dbReference type="EMBL" id="APAU02000046">
    <property type="protein sequence ID" value="EUB59295.1"/>
    <property type="molecule type" value="Genomic_DNA"/>
</dbReference>
<evidence type="ECO:0000313" key="1">
    <source>
        <dbReference type="EMBL" id="EUB59295.1"/>
    </source>
</evidence>
<organism evidence="1 2">
    <name type="scientific">Echinococcus granulosus</name>
    <name type="common">Hydatid tapeworm</name>
    <dbReference type="NCBI Taxonomy" id="6210"/>
    <lineage>
        <taxon>Eukaryota</taxon>
        <taxon>Metazoa</taxon>
        <taxon>Spiralia</taxon>
        <taxon>Lophotrochozoa</taxon>
        <taxon>Platyhelminthes</taxon>
        <taxon>Cestoda</taxon>
        <taxon>Eucestoda</taxon>
        <taxon>Cyclophyllidea</taxon>
        <taxon>Taeniidae</taxon>
        <taxon>Echinococcus</taxon>
        <taxon>Echinococcus granulosus group</taxon>
    </lineage>
</organism>
<protein>
    <submittedName>
        <fullName evidence="1">Uncharacterized protein</fullName>
    </submittedName>
</protein>
<dbReference type="AlphaFoldDB" id="W6UD98"/>
<comment type="caution">
    <text evidence="1">The sequence shown here is derived from an EMBL/GenBank/DDBJ whole genome shotgun (WGS) entry which is preliminary data.</text>
</comment>
<keyword evidence="2" id="KW-1185">Reference proteome</keyword>
<sequence>MNQSYCSIALGGCACGITGGISAKMTGDHCRDHTEVPLIEVSVVTDVPCFLLHKFNPLRMGFAECVVCVTSEPPPSRRELNHGIVVMKHCSINARPSILCHEEVLI</sequence>
<reference evidence="1 2" key="1">
    <citation type="journal article" date="2013" name="Nat. Genet.">
        <title>The genome of the hydatid tapeworm Echinococcus granulosus.</title>
        <authorList>
            <person name="Zheng H."/>
            <person name="Zhang W."/>
            <person name="Zhang L."/>
            <person name="Zhang Z."/>
            <person name="Li J."/>
            <person name="Lu G."/>
            <person name="Zhu Y."/>
            <person name="Wang Y."/>
            <person name="Huang Y."/>
            <person name="Liu J."/>
            <person name="Kang H."/>
            <person name="Chen J."/>
            <person name="Wang L."/>
            <person name="Chen A."/>
            <person name="Yu S."/>
            <person name="Gao Z."/>
            <person name="Jin L."/>
            <person name="Gu W."/>
            <person name="Wang Z."/>
            <person name="Zhao L."/>
            <person name="Shi B."/>
            <person name="Wen H."/>
            <person name="Lin R."/>
            <person name="Jones M.K."/>
            <person name="Brejova B."/>
            <person name="Vinar T."/>
            <person name="Zhao G."/>
            <person name="McManus D.P."/>
            <person name="Chen Z."/>
            <person name="Zhou Y."/>
            <person name="Wang S."/>
        </authorList>
    </citation>
    <scope>NUCLEOTIDE SEQUENCE [LARGE SCALE GENOMIC DNA]</scope>
</reference>
<evidence type="ECO:0000313" key="2">
    <source>
        <dbReference type="Proteomes" id="UP000019149"/>
    </source>
</evidence>
<gene>
    <name evidence="1" type="ORF">EGR_05779</name>
</gene>
<proteinExistence type="predicted"/>
<dbReference type="KEGG" id="egl:EGR_05779"/>
<dbReference type="Proteomes" id="UP000019149">
    <property type="component" value="Unassembled WGS sequence"/>
</dbReference>
<accession>W6UD98</accession>
<name>W6UD98_ECHGR</name>
<dbReference type="CTD" id="36341494"/>